<dbReference type="Gene3D" id="2.60.40.640">
    <property type="match status" value="1"/>
</dbReference>
<dbReference type="Proteomes" id="UP000184304">
    <property type="component" value="Unassembled WGS sequence"/>
</dbReference>
<sequence length="386" mass="42838">MLIQRPNLDVQFQLEHGSADFSVGDDIKGTAFIIPRKNISPHQLSIYLEGKVKIQIDRTENAVPLPPYTACQTFLRIEQPLMLKSSTDSGLLQGGLRHEIPFGFTVPPRVRGSVCQQFCHHQQVQEEHSLLPPSIGQDDMTPSEISVEYNIKLSLTRGINRDGMPAVAEWAFPLFIRSPRIEEAPLLVPEDSKHYCLSKEKFVSKSPISFSRIGALLSRTAQPAAIQQAKAMVRYLPVDLQFQAISGPHLPQLSSMCVSLNAITTFGEKPEIHLPAAIGSSAWDPYRHSYVQTVSLGTSTPSPLEWEKCHFTEDLDSSTTSIASGIIYSTSVKVPIKLPDNLSLPPTFSYCLVSRIYSLTVTLRFHISGQWSRTTSLTLTVPLQIC</sequence>
<dbReference type="PANTHER" id="PTHR31904:SF1">
    <property type="entry name" value="BYPASS OF STOP CODON PROTEIN 5-RELATED"/>
    <property type="match status" value="1"/>
</dbReference>
<dbReference type="EMBL" id="KV878204">
    <property type="protein sequence ID" value="OJI82560.1"/>
    <property type="molecule type" value="Genomic_DNA"/>
</dbReference>
<dbReference type="OrthoDB" id="2283785at2759"/>
<organism evidence="2 3">
    <name type="scientific">Aspergillus tubingensis (strain CBS 134.48)</name>
    <dbReference type="NCBI Taxonomy" id="767770"/>
    <lineage>
        <taxon>Eukaryota</taxon>
        <taxon>Fungi</taxon>
        <taxon>Dikarya</taxon>
        <taxon>Ascomycota</taxon>
        <taxon>Pezizomycotina</taxon>
        <taxon>Eurotiomycetes</taxon>
        <taxon>Eurotiomycetidae</taxon>
        <taxon>Eurotiales</taxon>
        <taxon>Aspergillaceae</taxon>
        <taxon>Aspergillus</taxon>
        <taxon>Aspergillus subgen. Circumdati</taxon>
    </lineage>
</organism>
<proteinExistence type="predicted"/>
<feature type="domain" description="Arrestin-like N-terminal" evidence="1">
    <location>
        <begin position="11"/>
        <end position="120"/>
    </location>
</feature>
<gene>
    <name evidence="2" type="ORF">ASPTUDRAFT_676372</name>
</gene>
<accession>A0A1L9MZZ0</accession>
<dbReference type="InterPro" id="IPR039634">
    <property type="entry name" value="Bul1-like"/>
</dbReference>
<dbReference type="Pfam" id="PF00339">
    <property type="entry name" value="Arrestin_N"/>
    <property type="match status" value="1"/>
</dbReference>
<keyword evidence="3" id="KW-1185">Reference proteome</keyword>
<dbReference type="OMA" id="SWEHDDM"/>
<dbReference type="InterPro" id="IPR014752">
    <property type="entry name" value="Arrestin-like_C"/>
</dbReference>
<dbReference type="VEuPathDB" id="FungiDB:ASPTUDRAFT_676372"/>
<reference evidence="3" key="1">
    <citation type="journal article" date="2017" name="Genome Biol.">
        <title>Comparative genomics reveals high biological diversity and specific adaptations in the industrially and medically important fungal genus Aspergillus.</title>
        <authorList>
            <person name="de Vries R.P."/>
            <person name="Riley R."/>
            <person name="Wiebenga A."/>
            <person name="Aguilar-Osorio G."/>
            <person name="Amillis S."/>
            <person name="Uchima C.A."/>
            <person name="Anderluh G."/>
            <person name="Asadollahi M."/>
            <person name="Askin M."/>
            <person name="Barry K."/>
            <person name="Battaglia E."/>
            <person name="Bayram O."/>
            <person name="Benocci T."/>
            <person name="Braus-Stromeyer S.A."/>
            <person name="Caldana C."/>
            <person name="Canovas D."/>
            <person name="Cerqueira G.C."/>
            <person name="Chen F."/>
            <person name="Chen W."/>
            <person name="Choi C."/>
            <person name="Clum A."/>
            <person name="Dos Santos R.A."/>
            <person name="Damasio A.R."/>
            <person name="Diallinas G."/>
            <person name="Emri T."/>
            <person name="Fekete E."/>
            <person name="Flipphi M."/>
            <person name="Freyberg S."/>
            <person name="Gallo A."/>
            <person name="Gournas C."/>
            <person name="Habgood R."/>
            <person name="Hainaut M."/>
            <person name="Harispe M.L."/>
            <person name="Henrissat B."/>
            <person name="Hilden K.S."/>
            <person name="Hope R."/>
            <person name="Hossain A."/>
            <person name="Karabika E."/>
            <person name="Karaffa L."/>
            <person name="Karanyi Z."/>
            <person name="Krasevec N."/>
            <person name="Kuo A."/>
            <person name="Kusch H."/>
            <person name="LaButti K."/>
            <person name="Lagendijk E.L."/>
            <person name="Lapidus A."/>
            <person name="Levasseur A."/>
            <person name="Lindquist E."/>
            <person name="Lipzen A."/>
            <person name="Logrieco A.F."/>
            <person name="MacCabe A."/>
            <person name="Maekelae M.R."/>
            <person name="Malavazi I."/>
            <person name="Melin P."/>
            <person name="Meyer V."/>
            <person name="Mielnichuk N."/>
            <person name="Miskei M."/>
            <person name="Molnar A.P."/>
            <person name="Mule G."/>
            <person name="Ngan C.Y."/>
            <person name="Orejas M."/>
            <person name="Orosz E."/>
            <person name="Ouedraogo J.P."/>
            <person name="Overkamp K.M."/>
            <person name="Park H.-S."/>
            <person name="Perrone G."/>
            <person name="Piumi F."/>
            <person name="Punt P.J."/>
            <person name="Ram A.F."/>
            <person name="Ramon A."/>
            <person name="Rauscher S."/>
            <person name="Record E."/>
            <person name="Riano-Pachon D.M."/>
            <person name="Robert V."/>
            <person name="Roehrig J."/>
            <person name="Ruller R."/>
            <person name="Salamov A."/>
            <person name="Salih N.S."/>
            <person name="Samson R.A."/>
            <person name="Sandor E."/>
            <person name="Sanguinetti M."/>
            <person name="Schuetze T."/>
            <person name="Sepcic K."/>
            <person name="Shelest E."/>
            <person name="Sherlock G."/>
            <person name="Sophianopoulou V."/>
            <person name="Squina F.M."/>
            <person name="Sun H."/>
            <person name="Susca A."/>
            <person name="Todd R.B."/>
            <person name="Tsang A."/>
            <person name="Unkles S.E."/>
            <person name="van de Wiele N."/>
            <person name="van Rossen-Uffink D."/>
            <person name="Oliveira J.V."/>
            <person name="Vesth T.C."/>
            <person name="Visser J."/>
            <person name="Yu J.-H."/>
            <person name="Zhou M."/>
            <person name="Andersen M.R."/>
            <person name="Archer D.B."/>
            <person name="Baker S.E."/>
            <person name="Benoit I."/>
            <person name="Brakhage A.A."/>
            <person name="Braus G.H."/>
            <person name="Fischer R."/>
            <person name="Frisvad J.C."/>
            <person name="Goldman G.H."/>
            <person name="Houbraken J."/>
            <person name="Oakley B."/>
            <person name="Pocsi I."/>
            <person name="Scazzocchio C."/>
            <person name="Seiboth B."/>
            <person name="vanKuyk P.A."/>
            <person name="Wortman J."/>
            <person name="Dyer P.S."/>
            <person name="Grigoriev I.V."/>
        </authorList>
    </citation>
    <scope>NUCLEOTIDE SEQUENCE [LARGE SCALE GENOMIC DNA]</scope>
    <source>
        <strain evidence="3">CBS 134.48</strain>
    </source>
</reference>
<evidence type="ECO:0000313" key="2">
    <source>
        <dbReference type="EMBL" id="OJI82560.1"/>
    </source>
</evidence>
<dbReference type="PANTHER" id="PTHR31904">
    <property type="entry name" value="BYPASS OF STOP CODON PROTEIN 5-RELATED"/>
    <property type="match status" value="1"/>
</dbReference>
<evidence type="ECO:0000259" key="1">
    <source>
        <dbReference type="Pfam" id="PF00339"/>
    </source>
</evidence>
<name>A0A1L9MZZ0_ASPTC</name>
<dbReference type="AlphaFoldDB" id="A0A1L9MZZ0"/>
<dbReference type="InterPro" id="IPR011021">
    <property type="entry name" value="Arrestin-like_N"/>
</dbReference>
<evidence type="ECO:0000313" key="3">
    <source>
        <dbReference type="Proteomes" id="UP000184304"/>
    </source>
</evidence>
<protein>
    <recommendedName>
        <fullName evidence="1">Arrestin-like N-terminal domain-containing protein</fullName>
    </recommendedName>
</protein>
<dbReference type="STRING" id="767770.A0A1L9MZZ0"/>